<keyword evidence="1" id="KW-1133">Transmembrane helix</keyword>
<feature type="transmembrane region" description="Helical" evidence="1">
    <location>
        <begin position="66"/>
        <end position="82"/>
    </location>
</feature>
<dbReference type="Proteomes" id="UP000250163">
    <property type="component" value="Chromosome MORIYA"/>
</dbReference>
<dbReference type="OrthoDB" id="1425700at2"/>
<evidence type="ECO:0000256" key="1">
    <source>
        <dbReference type="SAM" id="Phobius"/>
    </source>
</evidence>
<protein>
    <submittedName>
        <fullName evidence="2">Uncharacterized protein</fullName>
    </submittedName>
</protein>
<organism evidence="2 3">
    <name type="scientific">Moritella yayanosii</name>
    <dbReference type="NCBI Taxonomy" id="69539"/>
    <lineage>
        <taxon>Bacteria</taxon>
        <taxon>Pseudomonadati</taxon>
        <taxon>Pseudomonadota</taxon>
        <taxon>Gammaproteobacteria</taxon>
        <taxon>Alteromonadales</taxon>
        <taxon>Moritellaceae</taxon>
        <taxon>Moritella</taxon>
    </lineage>
</organism>
<keyword evidence="3" id="KW-1185">Reference proteome</keyword>
<reference evidence="3" key="1">
    <citation type="submission" date="2018-05" db="EMBL/GenBank/DDBJ databases">
        <authorList>
            <person name="Cea G.-C."/>
            <person name="William W."/>
        </authorList>
    </citation>
    <scope>NUCLEOTIDE SEQUENCE [LARGE SCALE GENOMIC DNA]</scope>
    <source>
        <strain evidence="3">DB21MT 5</strain>
    </source>
</reference>
<accession>A0A330LRI7</accession>
<dbReference type="EMBL" id="LS483250">
    <property type="protein sequence ID" value="SQD79557.1"/>
    <property type="molecule type" value="Genomic_DNA"/>
</dbReference>
<feature type="transmembrane region" description="Helical" evidence="1">
    <location>
        <begin position="33"/>
        <end position="54"/>
    </location>
</feature>
<dbReference type="KEGG" id="mya:MORIYA_3101"/>
<name>A0A330LRI7_9GAMM</name>
<dbReference type="RefSeq" id="WP_112716298.1">
    <property type="nucleotide sequence ID" value="NZ_LS483250.1"/>
</dbReference>
<proteinExistence type="predicted"/>
<evidence type="ECO:0000313" key="3">
    <source>
        <dbReference type="Proteomes" id="UP000250163"/>
    </source>
</evidence>
<sequence>MNIDINPISSNNTVRIDNNKQGNAAILQTAKNIMITTLLCLSVITVQRLDYFWLENSLGEQSITELLQAVLLLFSILCFYQLKRANYLPRATMLVSGFFAVLLIREFDAYFDLIFHGFWIYPALNVTFGCVVYALREGKLVEQMSTLLADKNMQALITFIVLLFVFSRLYGMGDFWEAVMAEHYVRDVKNISEETIELLCYAFIAFYAHKVKRLYM</sequence>
<keyword evidence="1" id="KW-0472">Membrane</keyword>
<feature type="transmembrane region" description="Helical" evidence="1">
    <location>
        <begin position="155"/>
        <end position="171"/>
    </location>
</feature>
<keyword evidence="1" id="KW-0812">Transmembrane</keyword>
<gene>
    <name evidence="2" type="ORF">MORIYA_3101</name>
</gene>
<evidence type="ECO:0000313" key="2">
    <source>
        <dbReference type="EMBL" id="SQD79557.1"/>
    </source>
</evidence>
<feature type="transmembrane region" description="Helical" evidence="1">
    <location>
        <begin position="113"/>
        <end position="135"/>
    </location>
</feature>
<feature type="transmembrane region" description="Helical" evidence="1">
    <location>
        <begin position="87"/>
        <end position="107"/>
    </location>
</feature>
<dbReference type="AlphaFoldDB" id="A0A330LRI7"/>